<organism evidence="2 3">
    <name type="scientific">Paenibacillus naphthalenovorans</name>
    <dbReference type="NCBI Taxonomy" id="162209"/>
    <lineage>
        <taxon>Bacteria</taxon>
        <taxon>Bacillati</taxon>
        <taxon>Bacillota</taxon>
        <taxon>Bacilli</taxon>
        <taxon>Bacillales</taxon>
        <taxon>Paenibacillaceae</taxon>
        <taxon>Paenibacillus</taxon>
    </lineage>
</organism>
<dbReference type="EMBL" id="CP013652">
    <property type="protein sequence ID" value="ALS24251.1"/>
    <property type="molecule type" value="Genomic_DNA"/>
</dbReference>
<dbReference type="KEGG" id="pnp:IJ22_39390"/>
<protein>
    <submittedName>
        <fullName evidence="2">Cytochrome C biogenesis protein</fullName>
    </submittedName>
</protein>
<dbReference type="RefSeq" id="WP_062409968.1">
    <property type="nucleotide sequence ID" value="NZ_BJCS01000012.1"/>
</dbReference>
<gene>
    <name evidence="2" type="ORF">IJ22_39390</name>
</gene>
<dbReference type="OrthoDB" id="25753at2"/>
<evidence type="ECO:0000313" key="2">
    <source>
        <dbReference type="EMBL" id="ALS24251.1"/>
    </source>
</evidence>
<dbReference type="PANTHER" id="PTHR42852:SF13">
    <property type="entry name" value="PROTEIN DIPZ"/>
    <property type="match status" value="1"/>
</dbReference>
<dbReference type="CDD" id="cd02966">
    <property type="entry name" value="TlpA_like_family"/>
    <property type="match status" value="1"/>
</dbReference>
<evidence type="ECO:0000256" key="1">
    <source>
        <dbReference type="ARBA" id="ARBA00023157"/>
    </source>
</evidence>
<dbReference type="PROSITE" id="PS00194">
    <property type="entry name" value="THIOREDOXIN_1"/>
    <property type="match status" value="1"/>
</dbReference>
<dbReference type="GO" id="GO:0016491">
    <property type="term" value="F:oxidoreductase activity"/>
    <property type="evidence" value="ECO:0007669"/>
    <property type="project" value="InterPro"/>
</dbReference>
<dbReference type="InterPro" id="IPR036249">
    <property type="entry name" value="Thioredoxin-like_sf"/>
</dbReference>
<proteinExistence type="predicted"/>
<accession>A0A0U2INA5</accession>
<dbReference type="InterPro" id="IPR000866">
    <property type="entry name" value="AhpC/TSA"/>
</dbReference>
<dbReference type="AlphaFoldDB" id="A0A0U2INA5"/>
<reference evidence="3" key="1">
    <citation type="submission" date="2015-12" db="EMBL/GenBank/DDBJ databases">
        <title>Complete genome sequences of two moderately thermophilic Paenibacillus species.</title>
        <authorList>
            <person name="Butler R.III."/>
            <person name="Wang J."/>
            <person name="Stark B.C."/>
            <person name="Pombert J.-F."/>
        </authorList>
    </citation>
    <scope>NUCLEOTIDE SEQUENCE [LARGE SCALE GENOMIC DNA]</scope>
    <source>
        <strain evidence="3">32O-Y</strain>
    </source>
</reference>
<dbReference type="PROSITE" id="PS51352">
    <property type="entry name" value="THIOREDOXIN_2"/>
    <property type="match status" value="1"/>
</dbReference>
<dbReference type="PATRIC" id="fig|162209.4.peg.4181"/>
<dbReference type="InterPro" id="IPR017937">
    <property type="entry name" value="Thioredoxin_CS"/>
</dbReference>
<sequence>MDTWVWGPFIIQKSMLFVIAAVAAGFGIGRLRLKGTAMGTAFSTIGLNAVVIWIISWKLSLLLFEPRSVLKNPLSLLYYNGGIQGIWLAVLLSGLYVWYTVLKERMDRALYTDSMLVSIMGGYAVYGAVMYTAGEVNRLTWGMTALFAGGFTVAWMLKKPANHLRPMLQKFTIFIIGYALIWTLSVNIWDKYGAGRAQAGDASVGLKIGQQAPEFELKMLNGQTVKLSDYRGKTVMLNFWATWCPPCREEMPHMQQFYSEYEKDGVVILGVNATSTEISVPVVDSWLKEWGITFPVVLDEQGEVINRYRVNSYPATFVIDRDGVIRHKHPGPMNMQMLKEAKKKADHGM</sequence>
<reference evidence="2 3" key="2">
    <citation type="journal article" date="2016" name="Genome Announc.">
        <title>Complete Genome Sequences of Two Interactive Moderate Thermophiles, Paenibacillus napthalenovorans 32O-Y and Paenibacillus sp. 32O-W.</title>
        <authorList>
            <person name="Butler R.R.III."/>
            <person name="Wang J."/>
            <person name="Stark B.C."/>
            <person name="Pombert J.F."/>
        </authorList>
    </citation>
    <scope>NUCLEOTIDE SEQUENCE [LARGE SCALE GENOMIC DNA]</scope>
    <source>
        <strain evidence="2 3">32O-Y</strain>
    </source>
</reference>
<keyword evidence="1" id="KW-1015">Disulfide bond</keyword>
<dbReference type="PANTHER" id="PTHR42852">
    <property type="entry name" value="THIOL:DISULFIDE INTERCHANGE PROTEIN DSBE"/>
    <property type="match status" value="1"/>
</dbReference>
<keyword evidence="3" id="KW-1185">Reference proteome</keyword>
<dbReference type="Proteomes" id="UP000061660">
    <property type="component" value="Chromosome"/>
</dbReference>
<dbReference type="GO" id="GO:0016209">
    <property type="term" value="F:antioxidant activity"/>
    <property type="evidence" value="ECO:0007669"/>
    <property type="project" value="InterPro"/>
</dbReference>
<dbReference type="InterPro" id="IPR050553">
    <property type="entry name" value="Thioredoxin_ResA/DsbE_sf"/>
</dbReference>
<dbReference type="STRING" id="162209.IJ22_39390"/>
<dbReference type="SUPFAM" id="SSF52833">
    <property type="entry name" value="Thioredoxin-like"/>
    <property type="match status" value="1"/>
</dbReference>
<dbReference type="Gene3D" id="3.40.30.10">
    <property type="entry name" value="Glutaredoxin"/>
    <property type="match status" value="1"/>
</dbReference>
<dbReference type="InterPro" id="IPR013766">
    <property type="entry name" value="Thioredoxin_domain"/>
</dbReference>
<name>A0A0U2INA5_9BACL</name>
<evidence type="ECO:0000313" key="3">
    <source>
        <dbReference type="Proteomes" id="UP000061660"/>
    </source>
</evidence>
<dbReference type="Pfam" id="PF00578">
    <property type="entry name" value="AhpC-TSA"/>
    <property type="match status" value="1"/>
</dbReference>